<reference evidence="4" key="1">
    <citation type="submission" date="2021-02" db="EMBL/GenBank/DDBJ databases">
        <authorList>
            <person name="Nowell W R."/>
        </authorList>
    </citation>
    <scope>NUCLEOTIDE SEQUENCE</scope>
</reference>
<keyword evidence="2" id="KW-0812">Transmembrane</keyword>
<feature type="domain" description="NHR" evidence="3">
    <location>
        <begin position="14"/>
        <end position="167"/>
    </location>
</feature>
<accession>A0A819LNN2</accession>
<evidence type="ECO:0000259" key="3">
    <source>
        <dbReference type="PROSITE" id="PS51065"/>
    </source>
</evidence>
<feature type="transmembrane region" description="Helical" evidence="2">
    <location>
        <begin position="699"/>
        <end position="721"/>
    </location>
</feature>
<comment type="caution">
    <text evidence="4">The sequence shown here is derived from an EMBL/GenBank/DDBJ whole genome shotgun (WGS) entry which is preliminary data.</text>
</comment>
<proteinExistence type="predicted"/>
<dbReference type="InterPro" id="IPR037962">
    <property type="entry name" value="Neuralized"/>
</dbReference>
<dbReference type="PANTHER" id="PTHR12429">
    <property type="entry name" value="NEURALIZED"/>
    <property type="match status" value="1"/>
</dbReference>
<evidence type="ECO:0000256" key="2">
    <source>
        <dbReference type="SAM" id="Phobius"/>
    </source>
</evidence>
<dbReference type="Proteomes" id="UP000663842">
    <property type="component" value="Unassembled WGS sequence"/>
</dbReference>
<dbReference type="Gene3D" id="2.60.120.920">
    <property type="match status" value="1"/>
</dbReference>
<feature type="compositionally biased region" description="Basic residues" evidence="1">
    <location>
        <begin position="540"/>
        <end position="551"/>
    </location>
</feature>
<feature type="transmembrane region" description="Helical" evidence="2">
    <location>
        <begin position="836"/>
        <end position="860"/>
    </location>
</feature>
<dbReference type="InterPro" id="IPR043136">
    <property type="entry name" value="B30.2/SPRY_sf"/>
</dbReference>
<feature type="transmembrane region" description="Helical" evidence="2">
    <location>
        <begin position="782"/>
        <end position="805"/>
    </location>
</feature>
<dbReference type="PANTHER" id="PTHR12429:SF8">
    <property type="entry name" value="NEURALIZED-LIKE PROTEIN 2"/>
    <property type="match status" value="1"/>
</dbReference>
<dbReference type="EMBL" id="CAJOBF010001568">
    <property type="protein sequence ID" value="CAF3963823.1"/>
    <property type="molecule type" value="Genomic_DNA"/>
</dbReference>
<keyword evidence="2" id="KW-1133">Transmembrane helix</keyword>
<gene>
    <name evidence="4" type="ORF">UXM345_LOCUS14080</name>
</gene>
<evidence type="ECO:0000256" key="1">
    <source>
        <dbReference type="SAM" id="MobiDB-lite"/>
    </source>
</evidence>
<feature type="region of interest" description="Disordered" evidence="1">
    <location>
        <begin position="530"/>
        <end position="551"/>
    </location>
</feature>
<dbReference type="Gene3D" id="1.20.1070.10">
    <property type="entry name" value="Rhodopsin 7-helix transmembrane proteins"/>
    <property type="match status" value="1"/>
</dbReference>
<dbReference type="SUPFAM" id="SSF81321">
    <property type="entry name" value="Family A G protein-coupled receptor-like"/>
    <property type="match status" value="1"/>
</dbReference>
<protein>
    <recommendedName>
        <fullName evidence="3">NHR domain-containing protein</fullName>
    </recommendedName>
</protein>
<keyword evidence="2" id="KW-0472">Membrane</keyword>
<feature type="region of interest" description="Disordered" evidence="1">
    <location>
        <begin position="452"/>
        <end position="476"/>
    </location>
</feature>
<organism evidence="4 5">
    <name type="scientific">Rotaria magnacalcarata</name>
    <dbReference type="NCBI Taxonomy" id="392030"/>
    <lineage>
        <taxon>Eukaryota</taxon>
        <taxon>Metazoa</taxon>
        <taxon>Spiralia</taxon>
        <taxon>Gnathifera</taxon>
        <taxon>Rotifera</taxon>
        <taxon>Eurotatoria</taxon>
        <taxon>Bdelloidea</taxon>
        <taxon>Philodinida</taxon>
        <taxon>Philodinidae</taxon>
        <taxon>Rotaria</taxon>
    </lineage>
</organism>
<name>A0A819LNN2_9BILA</name>
<feature type="transmembrane region" description="Helical" evidence="2">
    <location>
        <begin position="916"/>
        <end position="937"/>
    </location>
</feature>
<sequence>MAFQTKSNKPIAEPLHFHTVHGDQIRLSDNNSRATRDRLNNTLLFTNRPILANEIVELYIEELSTEFYGLIRIGLTTIDPGSFTQQTLPKTMPASDNRDWFVPSPRSPPNIMKNKTIYLKYTTEGDILIDYDGTGFIKYLTVPPITKDIWCALDLNGVVAQIRLTQSEVNVLANSVDRARARYLQYTNNRKKENASIYYSGELAPGFVTMSDCDENSEISENIAVKKKSTAAIVINEMLKRSMCIVLQIIDMDHTLSTYLTIRCLTEGRTSNEHTKLIDNTFDYVTLGDEIGLRVLPDGCITFSCDNRHVKPLFNIDLTVNDNPAVQQTSYNLEFIMNGRVTGLRLVGIYRPTEAEARTLPPAIGGGCQATVIHRICPYGLSGLLLPCKHLCVCYECGKALIDRHSCPNIKCHVAYDAVPDQCNWNDTGIKLFENNENLYDPFNSSIELVHQPHTSSRLNKSSSTTISDRSANRTTDNARNSSFEVLTNVISNFVTRSFSSLSKKRKFIIERPHGESLTSMDAIYKINQKEKTRNPPRLLQRKQQKPGKRQRNGITFMKVLQDGPKTLTKPTFETFDAEEASNDTNANVMSMISCHSNVPYRPSPMPYSTQIHAPYGYNQSLKGFYSYAQPPITCHRCNQEILNGSYAKCTTCIKVCCANCSQLFYSLSTANFTCEQCSRQSYLDLTAKIRNRTLRHGLHNHTIIILLLLALVVQLTDIPLYLDFILKGRVEPQTSSRCLLWWLVDLGFYNTVAIVLAWASIERHILIFHAQWLSSKRQCFFFHYIPLITLLMYATIYYTVVIFFPPCKNTYDYTLPVCSATPCYLLDPVLRIWEMGVHGCLCTLIIAFFNIALLIRVVLYAKRCRQIFHWKKYHKMTSQILLISILYLLFNLPIMIIWVARNCGLPADVGVEEQLVAFFLTYWVMLLLPMISFFSLPHLKKNLMRLVCKRKTHQAIVFPLKITPNTAPDVHNTMNHTK</sequence>
<dbReference type="InterPro" id="IPR006573">
    <property type="entry name" value="NHR_dom"/>
</dbReference>
<dbReference type="Pfam" id="PF07177">
    <property type="entry name" value="Neuralized"/>
    <property type="match status" value="1"/>
</dbReference>
<feature type="transmembrane region" description="Helical" evidence="2">
    <location>
        <begin position="881"/>
        <end position="901"/>
    </location>
</feature>
<evidence type="ECO:0000313" key="4">
    <source>
        <dbReference type="EMBL" id="CAF3963823.1"/>
    </source>
</evidence>
<dbReference type="PROSITE" id="PS51065">
    <property type="entry name" value="NHR"/>
    <property type="match status" value="1"/>
</dbReference>
<dbReference type="AlphaFoldDB" id="A0A819LNN2"/>
<dbReference type="SMART" id="SM00588">
    <property type="entry name" value="NEUZ"/>
    <property type="match status" value="1"/>
</dbReference>
<evidence type="ECO:0000313" key="5">
    <source>
        <dbReference type="Proteomes" id="UP000663842"/>
    </source>
</evidence>
<feature type="transmembrane region" description="Helical" evidence="2">
    <location>
        <begin position="741"/>
        <end position="762"/>
    </location>
</feature>